<comment type="similarity">
    <text evidence="1">Belongs to the uracil-DNA glycosylase (UDG) superfamily. Type 4 (UDGa) family.</text>
</comment>
<evidence type="ECO:0000256" key="2">
    <source>
        <dbReference type="ARBA" id="ARBA00019403"/>
    </source>
</evidence>
<organism evidence="11 12">
    <name type="scientific">Novosphingobium pentaromativorans</name>
    <dbReference type="NCBI Taxonomy" id="205844"/>
    <lineage>
        <taxon>Bacteria</taxon>
        <taxon>Pseudomonadati</taxon>
        <taxon>Pseudomonadota</taxon>
        <taxon>Alphaproteobacteria</taxon>
        <taxon>Sphingomonadales</taxon>
        <taxon>Sphingomonadaceae</taxon>
        <taxon>Novosphingobium</taxon>
    </lineage>
</organism>
<keyword evidence="8" id="KW-0411">Iron-sulfur</keyword>
<feature type="domain" description="Uracil-DNA glycosylase-like" evidence="10">
    <location>
        <begin position="305"/>
        <end position="465"/>
    </location>
</feature>
<dbReference type="GO" id="GO:0097506">
    <property type="term" value="F:deaminated base DNA N-glycosylase activity"/>
    <property type="evidence" value="ECO:0007669"/>
    <property type="project" value="UniProtKB-ARBA"/>
</dbReference>
<dbReference type="SUPFAM" id="SSF52141">
    <property type="entry name" value="Uracil-DNA glycosylase-like"/>
    <property type="match status" value="1"/>
</dbReference>
<accession>A0A2W5Q1L9</accession>
<keyword evidence="5" id="KW-0227">DNA damage</keyword>
<dbReference type="Gene3D" id="3.40.470.10">
    <property type="entry name" value="Uracil-DNA glycosylase-like domain"/>
    <property type="match status" value="1"/>
</dbReference>
<dbReference type="GO" id="GO:0051539">
    <property type="term" value="F:4 iron, 4 sulfur cluster binding"/>
    <property type="evidence" value="ECO:0007669"/>
    <property type="project" value="UniProtKB-KW"/>
</dbReference>
<keyword evidence="4" id="KW-0479">Metal-binding</keyword>
<gene>
    <name evidence="11" type="ORF">DI555_21130</name>
</gene>
<evidence type="ECO:0000256" key="5">
    <source>
        <dbReference type="ARBA" id="ARBA00022763"/>
    </source>
</evidence>
<dbReference type="InterPro" id="IPR005122">
    <property type="entry name" value="Uracil-DNA_glycosylase-like"/>
</dbReference>
<dbReference type="InterPro" id="IPR036895">
    <property type="entry name" value="Uracil-DNA_glycosylase-like_sf"/>
</dbReference>
<dbReference type="CDD" id="cd10030">
    <property type="entry name" value="UDG-F4_TTUDGA_SPO1dp_like"/>
    <property type="match status" value="1"/>
</dbReference>
<dbReference type="GO" id="GO:0046872">
    <property type="term" value="F:metal ion binding"/>
    <property type="evidence" value="ECO:0007669"/>
    <property type="project" value="UniProtKB-KW"/>
</dbReference>
<evidence type="ECO:0000256" key="6">
    <source>
        <dbReference type="ARBA" id="ARBA00022801"/>
    </source>
</evidence>
<dbReference type="InterPro" id="IPR051536">
    <property type="entry name" value="UDG_Type-4/5"/>
</dbReference>
<protein>
    <recommendedName>
        <fullName evidence="2">Type-4 uracil-DNA glycosylase</fullName>
    </recommendedName>
</protein>
<dbReference type="GO" id="GO:0006281">
    <property type="term" value="P:DNA repair"/>
    <property type="evidence" value="ECO:0007669"/>
    <property type="project" value="UniProtKB-KW"/>
</dbReference>
<dbReference type="Pfam" id="PF13566">
    <property type="entry name" value="DUF4130"/>
    <property type="match status" value="1"/>
</dbReference>
<evidence type="ECO:0000256" key="1">
    <source>
        <dbReference type="ARBA" id="ARBA00006521"/>
    </source>
</evidence>
<keyword evidence="9" id="KW-0234">DNA repair</keyword>
<keyword evidence="6" id="KW-0378">Hydrolase</keyword>
<dbReference type="PANTHER" id="PTHR33693">
    <property type="entry name" value="TYPE-5 URACIL-DNA GLYCOSYLASE"/>
    <property type="match status" value="1"/>
</dbReference>
<sequence>MRVVRLDREDDFDGWRSAARSLAGEGVAPEDIVWQIGDRAADLFADESLGAPPIASARPGASAAPLRVSRQLLELARYAALHSEPERFSLLYILLLRLLDQPQALQDAADPLMRRIEGLARNVRRDSHKMHAFVRFRELADDGGKRFVAWFEPDHHILRANAGFFVDRFTNMRWSILTPRGALHWDGAMLAEGPPASRTDAPGGDPVEAVWKAYYSAIFNPARVMPQAMLKEMPRKYWKNMPETALVPSLIAGARKRERAMIDQARGEPHGKTQRSGPDALVLLAEEAQECRRCPLWKPATQTVFGEGPHDAEIMIVGEQPGDNEDLAGRVFVGPAGAVFDRAMAAAGIDRARTYITNAVKHFKFEPRGKRRIHARPGSGEIEACRWWVEQERAIVRPRLVIAMGATAARSLTGRTVTVGRERGGAVVLPDGTPCWITIHPSYLLRLPPEADADAEFARYAADLRRAAKSLATIV</sequence>
<evidence type="ECO:0000259" key="10">
    <source>
        <dbReference type="SMART" id="SM00986"/>
    </source>
</evidence>
<reference evidence="11 12" key="1">
    <citation type="submission" date="2017-08" db="EMBL/GenBank/DDBJ databases">
        <title>Infants hospitalized years apart are colonized by the same room-sourced microbial strains.</title>
        <authorList>
            <person name="Brooks B."/>
            <person name="Olm M.R."/>
            <person name="Firek B.A."/>
            <person name="Baker R."/>
            <person name="Thomas B.C."/>
            <person name="Morowitz M.J."/>
            <person name="Banfield J.F."/>
        </authorList>
    </citation>
    <scope>NUCLEOTIDE SEQUENCE [LARGE SCALE GENOMIC DNA]</scope>
    <source>
        <strain evidence="11">S2_005_002_R2_33</strain>
    </source>
</reference>
<evidence type="ECO:0000256" key="7">
    <source>
        <dbReference type="ARBA" id="ARBA00023004"/>
    </source>
</evidence>
<dbReference type="Pfam" id="PF03167">
    <property type="entry name" value="UDG"/>
    <property type="match status" value="1"/>
</dbReference>
<keyword evidence="3" id="KW-0004">4Fe-4S</keyword>
<dbReference type="NCBIfam" id="TIGR03914">
    <property type="entry name" value="UDG_fam_dom"/>
    <property type="match status" value="1"/>
</dbReference>
<dbReference type="NCBIfam" id="TIGR03915">
    <property type="entry name" value="SAM_7_link_chp"/>
    <property type="match status" value="1"/>
</dbReference>
<dbReference type="AlphaFoldDB" id="A0A2W5Q1L9"/>
<proteinExistence type="inferred from homology"/>
<dbReference type="PANTHER" id="PTHR33693:SF9">
    <property type="entry name" value="TYPE-4 URACIL-DNA GLYCOSYLASE"/>
    <property type="match status" value="1"/>
</dbReference>
<dbReference type="Proteomes" id="UP000249082">
    <property type="component" value="Unassembled WGS sequence"/>
</dbReference>
<evidence type="ECO:0000256" key="8">
    <source>
        <dbReference type="ARBA" id="ARBA00023014"/>
    </source>
</evidence>
<dbReference type="InterPro" id="IPR023875">
    <property type="entry name" value="DNA_repair_put"/>
</dbReference>
<dbReference type="InterPro" id="IPR025404">
    <property type="entry name" value="DUF4130"/>
</dbReference>
<dbReference type="EMBL" id="QFPX01000026">
    <property type="protein sequence ID" value="PZQ51157.1"/>
    <property type="molecule type" value="Genomic_DNA"/>
</dbReference>
<name>A0A2W5Q1L9_9SPHN</name>
<evidence type="ECO:0000256" key="3">
    <source>
        <dbReference type="ARBA" id="ARBA00022485"/>
    </source>
</evidence>
<evidence type="ECO:0000313" key="12">
    <source>
        <dbReference type="Proteomes" id="UP000249082"/>
    </source>
</evidence>
<keyword evidence="7" id="KW-0408">Iron</keyword>
<evidence type="ECO:0000256" key="9">
    <source>
        <dbReference type="ARBA" id="ARBA00023204"/>
    </source>
</evidence>
<evidence type="ECO:0000256" key="4">
    <source>
        <dbReference type="ARBA" id="ARBA00022723"/>
    </source>
</evidence>
<dbReference type="SMART" id="SM00986">
    <property type="entry name" value="UDG"/>
    <property type="match status" value="1"/>
</dbReference>
<comment type="caution">
    <text evidence="11">The sequence shown here is derived from an EMBL/GenBank/DDBJ whole genome shotgun (WGS) entry which is preliminary data.</text>
</comment>
<evidence type="ECO:0000313" key="11">
    <source>
        <dbReference type="EMBL" id="PZQ51157.1"/>
    </source>
</evidence>
<dbReference type="SMART" id="SM00987">
    <property type="entry name" value="UreE_C"/>
    <property type="match status" value="1"/>
</dbReference>
<dbReference type="InterPro" id="IPR005273">
    <property type="entry name" value="Ura-DNA_glyco_family4"/>
</dbReference>